<dbReference type="PANTHER" id="PTHR33674">
    <property type="entry name" value="METHIONINE-S-OXIDE REDUCTASE"/>
    <property type="match status" value="1"/>
</dbReference>
<proteinExistence type="predicted"/>
<feature type="domain" description="F-box/LRR-repeat protein 15-like leucin rich repeat" evidence="1">
    <location>
        <begin position="171"/>
        <end position="293"/>
    </location>
</feature>
<dbReference type="EMBL" id="LWDX02054707">
    <property type="protein sequence ID" value="OEL19056.1"/>
    <property type="molecule type" value="Genomic_DNA"/>
</dbReference>
<feature type="domain" description="F-box/LRR-repeat protein 15-like leucin rich repeat" evidence="1">
    <location>
        <begin position="346"/>
        <end position="447"/>
    </location>
</feature>
<evidence type="ECO:0000313" key="3">
    <source>
        <dbReference type="Proteomes" id="UP000095767"/>
    </source>
</evidence>
<dbReference type="InterPro" id="IPR006553">
    <property type="entry name" value="Leu-rich_rpt_Cys-con_subtyp"/>
</dbReference>
<dbReference type="Proteomes" id="UP000095767">
    <property type="component" value="Unassembled WGS sequence"/>
</dbReference>
<protein>
    <submittedName>
        <fullName evidence="2">F-box/LRR-repeat protein 12</fullName>
    </submittedName>
</protein>
<dbReference type="PANTHER" id="PTHR33674:SF3">
    <property type="entry name" value="YIPPEE DOMAIN-CONTAINING PROTEIN"/>
    <property type="match status" value="1"/>
</dbReference>
<organism evidence="2 3">
    <name type="scientific">Dichanthelium oligosanthes</name>
    <dbReference type="NCBI Taxonomy" id="888268"/>
    <lineage>
        <taxon>Eukaryota</taxon>
        <taxon>Viridiplantae</taxon>
        <taxon>Streptophyta</taxon>
        <taxon>Embryophyta</taxon>
        <taxon>Tracheophyta</taxon>
        <taxon>Spermatophyta</taxon>
        <taxon>Magnoliopsida</taxon>
        <taxon>Liliopsida</taxon>
        <taxon>Poales</taxon>
        <taxon>Poaceae</taxon>
        <taxon>PACMAD clade</taxon>
        <taxon>Panicoideae</taxon>
        <taxon>Panicodae</taxon>
        <taxon>Paniceae</taxon>
        <taxon>Dichantheliinae</taxon>
        <taxon>Dichanthelium</taxon>
    </lineage>
</organism>
<dbReference type="InterPro" id="IPR045282">
    <property type="entry name" value="At4g08330-like"/>
</dbReference>
<sequence length="475" mass="51338">MSQRDVDYSCGSCGYPLNLSSSNRSTSEVGSSYKKSLKKGLIAFISVDLSRFTQVDEISCFPLTWRGYRPKTKLLCRKCGTSIGYGYGEPAVLCSFDPASSSSSSTSQKYLIKIQALQPSDGTQTAFGLTCKNWLKVRNTGRKSLTFHCSFNPTIDKEHAKFIPKILARSPCLKRISLAGLAELPDSALNALRMSGSSLRSLSLYCCSGITDHGLAQVAIGCPNLVVVELQSCFNITDAGLESLSEGCHALKSVNLGSCTGISDRGVSAIFSNCSNICTLIITGCRRLSGVGFRGCPSTLRYLEAESCMLSPDGLLDVVSGGGLEYLNLHKLGSSTGLDGLGGLASAKILHVLNLRMCRYLTDDSVTAIAIGCPFLEEWNLAVCHGVHLPGWSAIRLYCNKLRVLHVNRCRNICDQSLLALSDGCPRLEVLHINGCIKITNNGLAFFTISRPHVNLRVDEVMSIGPSIENLFRMQ</sequence>
<dbReference type="OrthoDB" id="550575at2759"/>
<dbReference type="STRING" id="888268.A0A1E5V1L6"/>
<gene>
    <name evidence="2" type="ORF">BAE44_0019925</name>
</gene>
<dbReference type="SUPFAM" id="SSF52047">
    <property type="entry name" value="RNI-like"/>
    <property type="match status" value="1"/>
</dbReference>
<evidence type="ECO:0000259" key="1">
    <source>
        <dbReference type="Pfam" id="PF25372"/>
    </source>
</evidence>
<name>A0A1E5V1L6_9POAL</name>
<comment type="caution">
    <text evidence="2">The sequence shown here is derived from an EMBL/GenBank/DDBJ whole genome shotgun (WGS) entry which is preliminary data.</text>
</comment>
<dbReference type="InterPro" id="IPR032675">
    <property type="entry name" value="LRR_dom_sf"/>
</dbReference>
<dbReference type="Gene3D" id="3.80.10.10">
    <property type="entry name" value="Ribonuclease Inhibitor"/>
    <property type="match status" value="1"/>
</dbReference>
<accession>A0A1E5V1L6</accession>
<dbReference type="Pfam" id="PF25372">
    <property type="entry name" value="DUF7885"/>
    <property type="match status" value="2"/>
</dbReference>
<dbReference type="SMART" id="SM00367">
    <property type="entry name" value="LRR_CC"/>
    <property type="match status" value="7"/>
</dbReference>
<dbReference type="AlphaFoldDB" id="A0A1E5V1L6"/>
<evidence type="ECO:0000313" key="2">
    <source>
        <dbReference type="EMBL" id="OEL19056.1"/>
    </source>
</evidence>
<dbReference type="Pfam" id="PF24046">
    <property type="entry name" value="At4g08330"/>
    <property type="match status" value="1"/>
</dbReference>
<dbReference type="InterPro" id="IPR057207">
    <property type="entry name" value="FBXL15_LRR"/>
</dbReference>
<keyword evidence="3" id="KW-1185">Reference proteome</keyword>
<reference evidence="2 3" key="1">
    <citation type="submission" date="2016-09" db="EMBL/GenBank/DDBJ databases">
        <title>The draft genome of Dichanthelium oligosanthes: A C3 panicoid grass species.</title>
        <authorList>
            <person name="Studer A.J."/>
            <person name="Schnable J.C."/>
            <person name="Brutnell T.P."/>
        </authorList>
    </citation>
    <scope>NUCLEOTIDE SEQUENCE [LARGE SCALE GENOMIC DNA]</scope>
    <source>
        <strain evidence="3">cv. Kellogg 1175</strain>
        <tissue evidence="2">Leaf</tissue>
    </source>
</reference>